<keyword evidence="3" id="KW-1003">Cell membrane</keyword>
<evidence type="ECO:0000313" key="15">
    <source>
        <dbReference type="Proteomes" id="UP000472272"/>
    </source>
</evidence>
<dbReference type="InterPro" id="IPR017979">
    <property type="entry name" value="GPCR_3_CS"/>
</dbReference>
<dbReference type="FunFam" id="2.10.50.30:FF:000002">
    <property type="entry name" value="Vomeronasal 2 receptor, h1"/>
    <property type="match status" value="1"/>
</dbReference>
<keyword evidence="6 12" id="KW-1133">Transmembrane helix</keyword>
<feature type="transmembrane region" description="Helical" evidence="12">
    <location>
        <begin position="774"/>
        <end position="796"/>
    </location>
</feature>
<feature type="transmembrane region" description="Helical" evidence="12">
    <location>
        <begin position="748"/>
        <end position="768"/>
    </location>
</feature>
<dbReference type="AlphaFoldDB" id="A0A670J645"/>
<comment type="similarity">
    <text evidence="2">Belongs to the G-protein coupled receptor 3 family.</text>
</comment>
<dbReference type="Proteomes" id="UP000472272">
    <property type="component" value="Chromosome 13"/>
</dbReference>
<evidence type="ECO:0000256" key="12">
    <source>
        <dbReference type="SAM" id="Phobius"/>
    </source>
</evidence>
<dbReference type="PROSITE" id="PS50259">
    <property type="entry name" value="G_PROTEIN_RECEP_F3_4"/>
    <property type="match status" value="1"/>
</dbReference>
<keyword evidence="10" id="KW-0325">Glycoprotein</keyword>
<keyword evidence="5" id="KW-0732">Signal</keyword>
<dbReference type="GeneTree" id="ENSGT00950000182788"/>
<evidence type="ECO:0000313" key="14">
    <source>
        <dbReference type="Ensembl" id="ENSPMRP00000019655.1"/>
    </source>
</evidence>
<evidence type="ECO:0000256" key="8">
    <source>
        <dbReference type="ARBA" id="ARBA00023136"/>
    </source>
</evidence>
<feature type="transmembrane region" description="Helical" evidence="12">
    <location>
        <begin position="592"/>
        <end position="612"/>
    </location>
</feature>
<comment type="subcellular location">
    <subcellularLocation>
        <location evidence="1">Cell membrane</location>
        <topology evidence="1">Multi-pass membrane protein</topology>
    </subcellularLocation>
</comment>
<accession>A0A670J645</accession>
<evidence type="ECO:0000256" key="3">
    <source>
        <dbReference type="ARBA" id="ARBA00022475"/>
    </source>
</evidence>
<proteinExistence type="inferred from homology"/>
<evidence type="ECO:0000256" key="4">
    <source>
        <dbReference type="ARBA" id="ARBA00022692"/>
    </source>
</evidence>
<dbReference type="Gene3D" id="3.40.50.2300">
    <property type="match status" value="2"/>
</dbReference>
<dbReference type="OMA" id="TQFSICV"/>
<evidence type="ECO:0000256" key="6">
    <source>
        <dbReference type="ARBA" id="ARBA00022989"/>
    </source>
</evidence>
<evidence type="ECO:0000256" key="7">
    <source>
        <dbReference type="ARBA" id="ARBA00023040"/>
    </source>
</evidence>
<evidence type="ECO:0000256" key="2">
    <source>
        <dbReference type="ARBA" id="ARBA00007242"/>
    </source>
</evidence>
<dbReference type="Pfam" id="PF07562">
    <property type="entry name" value="NCD3G"/>
    <property type="match status" value="1"/>
</dbReference>
<dbReference type="GO" id="GO:0005886">
    <property type="term" value="C:plasma membrane"/>
    <property type="evidence" value="ECO:0007669"/>
    <property type="project" value="UniProtKB-SubCell"/>
</dbReference>
<dbReference type="InterPro" id="IPR038550">
    <property type="entry name" value="GPCR_3_9-Cys_sf"/>
</dbReference>
<evidence type="ECO:0000259" key="13">
    <source>
        <dbReference type="PROSITE" id="PS50259"/>
    </source>
</evidence>
<dbReference type="InterPro" id="IPR000337">
    <property type="entry name" value="GPCR_3"/>
</dbReference>
<evidence type="ECO:0000256" key="9">
    <source>
        <dbReference type="ARBA" id="ARBA00023170"/>
    </source>
</evidence>
<keyword evidence="15" id="KW-1185">Reference proteome</keyword>
<keyword evidence="11" id="KW-0807">Transducer</keyword>
<dbReference type="GO" id="GO:0004930">
    <property type="term" value="F:G protein-coupled receptor activity"/>
    <property type="evidence" value="ECO:0007669"/>
    <property type="project" value="UniProtKB-KW"/>
</dbReference>
<dbReference type="PRINTS" id="PR01535">
    <property type="entry name" value="VOMERONASL2R"/>
</dbReference>
<evidence type="ECO:0000256" key="10">
    <source>
        <dbReference type="ARBA" id="ARBA00023180"/>
    </source>
</evidence>
<dbReference type="Gene3D" id="2.10.50.30">
    <property type="entry name" value="GPCR, family 3, nine cysteines domain"/>
    <property type="match status" value="1"/>
</dbReference>
<feature type="transmembrane region" description="Helical" evidence="12">
    <location>
        <begin position="554"/>
        <end position="580"/>
    </location>
</feature>
<dbReference type="Pfam" id="PF01094">
    <property type="entry name" value="ANF_receptor"/>
    <property type="match status" value="1"/>
</dbReference>
<dbReference type="InterPro" id="IPR028082">
    <property type="entry name" value="Peripla_BP_I"/>
</dbReference>
<keyword evidence="4 12" id="KW-0812">Transmembrane</keyword>
<dbReference type="Ensembl" id="ENSPMRT00000020884.1">
    <property type="protein sequence ID" value="ENSPMRP00000019655.1"/>
    <property type="gene ID" value="ENSPMRG00000012837.1"/>
</dbReference>
<dbReference type="PROSITE" id="PS00981">
    <property type="entry name" value="G_PROTEIN_RECEP_F3_3"/>
    <property type="match status" value="1"/>
</dbReference>
<dbReference type="FunFam" id="3.40.50.2300:FF:000024">
    <property type="entry name" value="Vomeronasal 2, receptor 73"/>
    <property type="match status" value="1"/>
</dbReference>
<protein>
    <recommendedName>
        <fullName evidence="13">G-protein coupled receptors family 3 profile domain-containing protein</fullName>
    </recommendedName>
</protein>
<evidence type="ECO:0000256" key="1">
    <source>
        <dbReference type="ARBA" id="ARBA00004651"/>
    </source>
</evidence>
<keyword evidence="7" id="KW-0297">G-protein coupled receptor</keyword>
<dbReference type="InterPro" id="IPR011500">
    <property type="entry name" value="GPCR_3_9-Cys_dom"/>
</dbReference>
<feature type="transmembrane region" description="Helical" evidence="12">
    <location>
        <begin position="713"/>
        <end position="736"/>
    </location>
</feature>
<organism evidence="14 15">
    <name type="scientific">Podarcis muralis</name>
    <name type="common">Wall lizard</name>
    <name type="synonym">Lacerta muralis</name>
    <dbReference type="NCBI Taxonomy" id="64176"/>
    <lineage>
        <taxon>Eukaryota</taxon>
        <taxon>Metazoa</taxon>
        <taxon>Chordata</taxon>
        <taxon>Craniata</taxon>
        <taxon>Vertebrata</taxon>
        <taxon>Euteleostomi</taxon>
        <taxon>Lepidosauria</taxon>
        <taxon>Squamata</taxon>
        <taxon>Bifurcata</taxon>
        <taxon>Unidentata</taxon>
        <taxon>Episquamata</taxon>
        <taxon>Laterata</taxon>
        <taxon>Lacertibaenia</taxon>
        <taxon>Lacertidae</taxon>
        <taxon>Podarcis</taxon>
    </lineage>
</organism>
<feature type="transmembrane region" description="Helical" evidence="12">
    <location>
        <begin position="624"/>
        <end position="648"/>
    </location>
</feature>
<dbReference type="InterPro" id="IPR001828">
    <property type="entry name" value="ANF_lig-bd_rcpt"/>
</dbReference>
<feature type="domain" description="G-protein coupled receptors family 3 profile" evidence="13">
    <location>
        <begin position="554"/>
        <end position="818"/>
    </location>
</feature>
<evidence type="ECO:0000256" key="11">
    <source>
        <dbReference type="ARBA" id="ARBA00023224"/>
    </source>
</evidence>
<name>A0A670J645_PODMU</name>
<keyword evidence="9" id="KW-0675">Receptor</keyword>
<reference evidence="14" key="2">
    <citation type="submission" date="2025-08" db="UniProtKB">
        <authorList>
            <consortium name="Ensembl"/>
        </authorList>
    </citation>
    <scope>IDENTIFICATION</scope>
</reference>
<reference evidence="14 15" key="1">
    <citation type="journal article" date="2019" name="Proc. Natl. Acad. Sci. U.S.A.">
        <title>Regulatory changes in pterin and carotenoid genes underlie balanced color polymorphisms in the wall lizard.</title>
        <authorList>
            <person name="Andrade P."/>
            <person name="Pinho C."/>
            <person name="Perez I de Lanuza G."/>
            <person name="Afonso S."/>
            <person name="Brejcha J."/>
            <person name="Rubin C.J."/>
            <person name="Wallerman O."/>
            <person name="Pereira P."/>
            <person name="Sabatino S.J."/>
            <person name="Bellati A."/>
            <person name="Pellitteri-Rosa D."/>
            <person name="Bosakova Z."/>
            <person name="Bunikis I."/>
            <person name="Carretero M.A."/>
            <person name="Feiner N."/>
            <person name="Marsik P."/>
            <person name="Pauperio F."/>
            <person name="Salvi D."/>
            <person name="Soler L."/>
            <person name="While G.M."/>
            <person name="Uller T."/>
            <person name="Font E."/>
            <person name="Andersson L."/>
            <person name="Carneiro M."/>
        </authorList>
    </citation>
    <scope>NUCLEOTIDE SEQUENCE</scope>
</reference>
<evidence type="ECO:0000256" key="5">
    <source>
        <dbReference type="ARBA" id="ARBA00022729"/>
    </source>
</evidence>
<feature type="transmembrane region" description="Helical" evidence="12">
    <location>
        <begin position="669"/>
        <end position="687"/>
    </location>
</feature>
<dbReference type="Pfam" id="PF00003">
    <property type="entry name" value="7tm_3"/>
    <property type="match status" value="1"/>
</dbReference>
<dbReference type="InterPro" id="IPR004073">
    <property type="entry name" value="GPCR_3_vmron_rcpt_2"/>
</dbReference>
<dbReference type="PRINTS" id="PR00248">
    <property type="entry name" value="GPCRMGR"/>
</dbReference>
<keyword evidence="8 12" id="KW-0472">Membrane</keyword>
<dbReference type="PANTHER" id="PTHR24061:SF599">
    <property type="entry name" value="G-PROTEIN COUPLED RECEPTORS FAMILY 3 PROFILE DOMAIN-CONTAINING PROTEIN"/>
    <property type="match status" value="1"/>
</dbReference>
<dbReference type="InterPro" id="IPR017978">
    <property type="entry name" value="GPCR_3_C"/>
</dbReference>
<sequence>MPRDDSTRSHIPTYMPTYLDKFPWPVGMQLISLNMHCYTICNSPYRPMTQLYQHILALAFAVREINENPHLLPNITLGFHIYNSHFIARWTYQASLAVLSRKSRFVPNYNYEAENIPIAVIGGSNSDLRLQMHNSLPLFFSILSHHLLSLLLAHLWLFSHDWKQYGTHQYSGILQLLLHFNWMWIGVLSKNDDTGEQFVQNVLPMFAQRGICFDFIGRFPKLKFSGELSEMVADGSETIRVIMGSTANVVVVNGEIDTIMVLRMMPKVAEIHDILMNATSKVWIMTAQMEFTSFPFQRSWEIDFLHGALSLAVSSKEPAGFQKFVQMRNPASERDDSFLRVFWEQAFICSFSNASLNKELEESCTGEEKVDSLPGSVFEMSMTAQSYSVYNALYTVAHALHAMQCSRFKIGAMLQHFLRSVSFNNSAGEEISFDQKGALVAGFDIINWVTFPNESFLRVKVGKVDPQILQERGLRIHDDAIIWPSNFNQVSYSRTKKEGKPACCYDCLPCPEGKISNQKDMDVCFECPGNQYPNHFQDGCLPKQITFLSYGEPLGIILSSLALSFSLLTALVLGIFLKHMDTPIVKANNRNLTYTLLVSLLLSFLCVLLFVGQPGALTCLLRQSAFGMIFSVAVSCILAKTIIVVLAFMATKPGSKMRRWVGKPLSNSIVLSCFLIQATICTVWLATSPPFPDLDMHTMIQEMVLLCNEGSVLMFYFVLGYMGFLASVSFIVAFLARRLPDSFNEAKFITFSMLVFCSVWLSFVPTYLSTKGKYMVAVEIFSILASSSGLLGCIFFPKCYIILLRPELNTKGQLIRTTKNQSSSIQKSFISNE</sequence>
<dbReference type="CDD" id="cd15283">
    <property type="entry name" value="7tmC_V2R_pheromone"/>
    <property type="match status" value="1"/>
</dbReference>
<dbReference type="PANTHER" id="PTHR24061">
    <property type="entry name" value="CALCIUM-SENSING RECEPTOR-RELATED"/>
    <property type="match status" value="1"/>
</dbReference>
<dbReference type="InterPro" id="IPR000068">
    <property type="entry name" value="GPCR_3_Ca_sens_rcpt-rel"/>
</dbReference>
<dbReference type="SUPFAM" id="SSF53822">
    <property type="entry name" value="Periplasmic binding protein-like I"/>
    <property type="match status" value="1"/>
</dbReference>
<reference evidence="14" key="3">
    <citation type="submission" date="2025-09" db="UniProtKB">
        <authorList>
            <consortium name="Ensembl"/>
        </authorList>
    </citation>
    <scope>IDENTIFICATION</scope>
</reference>